<dbReference type="PANTHER" id="PTHR16276:SF1">
    <property type="entry name" value="SMALL RIBOSOMAL SUBUNIT PROTEIN MS39"/>
    <property type="match status" value="1"/>
</dbReference>
<dbReference type="AlphaFoldDB" id="A0A815EUT5"/>
<dbReference type="GO" id="GO:0043024">
    <property type="term" value="F:ribosomal small subunit binding"/>
    <property type="evidence" value="ECO:0007669"/>
    <property type="project" value="InterPro"/>
</dbReference>
<evidence type="ECO:0000256" key="11">
    <source>
        <dbReference type="ARBA" id="ARBA00035134"/>
    </source>
</evidence>
<dbReference type="GO" id="GO:1990904">
    <property type="term" value="C:ribonucleoprotein complex"/>
    <property type="evidence" value="ECO:0007669"/>
    <property type="project" value="UniProtKB-KW"/>
</dbReference>
<keyword evidence="7" id="KW-0809">Transit peptide</keyword>
<comment type="subcellular location">
    <subcellularLocation>
        <location evidence="1">Mitochondrion</location>
    </subcellularLocation>
</comment>
<gene>
    <name evidence="13" type="ORF">JXQ802_LOCUS46482</name>
    <name evidence="12" type="ORF">PYM288_LOCUS30718</name>
</gene>
<keyword evidence="15" id="KW-1185">Reference proteome</keyword>
<evidence type="ECO:0000256" key="4">
    <source>
        <dbReference type="ARBA" id="ARBA00022737"/>
    </source>
</evidence>
<evidence type="ECO:0000256" key="5">
    <source>
        <dbReference type="ARBA" id="ARBA00022845"/>
    </source>
</evidence>
<evidence type="ECO:0000256" key="8">
    <source>
        <dbReference type="ARBA" id="ARBA00022980"/>
    </source>
</evidence>
<dbReference type="EMBL" id="CAJNOH010002940">
    <property type="protein sequence ID" value="CAF1317094.1"/>
    <property type="molecule type" value="Genomic_DNA"/>
</dbReference>
<keyword evidence="8" id="KW-0689">Ribosomal protein</keyword>
<keyword evidence="10" id="KW-0687">Ribonucleoprotein</keyword>
<dbReference type="PANTHER" id="PTHR16276">
    <property type="entry name" value="PENTATRICOPEPTIDE REPEAT DOMAIN-CONTAINING PROTEIN 3"/>
    <property type="match status" value="1"/>
</dbReference>
<dbReference type="Gene3D" id="1.25.40.10">
    <property type="entry name" value="Tetratricopeptide repeat domain"/>
    <property type="match status" value="1"/>
</dbReference>
<dbReference type="InterPro" id="IPR011990">
    <property type="entry name" value="TPR-like_helical_dom_sf"/>
</dbReference>
<dbReference type="Pfam" id="PF22330">
    <property type="entry name" value="Rib_mS39_PPR"/>
    <property type="match status" value="1"/>
</dbReference>
<reference evidence="12" key="1">
    <citation type="submission" date="2021-02" db="EMBL/GenBank/DDBJ databases">
        <authorList>
            <person name="Nowell W R."/>
        </authorList>
    </citation>
    <scope>NUCLEOTIDE SEQUENCE</scope>
</reference>
<evidence type="ECO:0000313" key="13">
    <source>
        <dbReference type="EMBL" id="CAF1583517.1"/>
    </source>
</evidence>
<dbReference type="InterPro" id="IPR002885">
    <property type="entry name" value="PPR_rpt"/>
</dbReference>
<evidence type="ECO:0000313" key="15">
    <source>
        <dbReference type="Proteomes" id="UP000663870"/>
    </source>
</evidence>
<keyword evidence="6" id="KW-0694">RNA-binding</keyword>
<sequence>MLWRIFHRSISTTTTSRSKSFTYPQHIHRSPTAILESLNSCAQTDGGNPAYLFMDDPYLIPTSAHEKRQLSLSKASGKKAARWIMDRYSYAFFYDVAVPSIPSYFPNYTFDEKEFIEPNETTLYKLMNWNKIIKAYEIYKKCLDYKINISDACKYALFDLLCIYNSDNPMEILLPEEDWYRRELNETNQSGLIQRTWKDNGLAKQMFEELKLTATSEQKIRLYNSFASGLFKYNHAEKAMLIIDEMKQNNISLDLITYNYLLRSTSLIKGTYDTRWQFIIEYLNEMKQNSIQPNLRTFNSIFYTLRRCSLYERGPTLALSLLNEMRQYGIEPSLGTWAHIIMIFYPNDQIGYETKILPQIMDELEKQYELNGNQFQWRDIDDREFFANAMFKATVNCREVDLAKHIHRFQMTGSNSRFIPDAFKEQMYYTNMFHLLFRFDIPEHVMSLWESVVPNIYLPSKNIIEDFIEFLSTWNIKDYYVRLWSDLILLGFINNKRNNRRIIERYLTLLIRNDQENLSNEEMKQYANIARQILKRFPSISDEDKQQIDHTTDNQENLSNEEIKQYANIARQILKRFSLTFDEDEQQIDHIT</sequence>
<evidence type="ECO:0000256" key="1">
    <source>
        <dbReference type="ARBA" id="ARBA00004173"/>
    </source>
</evidence>
<evidence type="ECO:0000313" key="12">
    <source>
        <dbReference type="EMBL" id="CAF1317094.1"/>
    </source>
</evidence>
<comment type="caution">
    <text evidence="12">The sequence shown here is derived from an EMBL/GenBank/DDBJ whole genome shotgun (WGS) entry which is preliminary data.</text>
</comment>
<name>A0A815EUT5_9BILA</name>
<dbReference type="Proteomes" id="UP000663870">
    <property type="component" value="Unassembled WGS sequence"/>
</dbReference>
<dbReference type="GO" id="GO:0019843">
    <property type="term" value="F:rRNA binding"/>
    <property type="evidence" value="ECO:0007669"/>
    <property type="project" value="UniProtKB-KW"/>
</dbReference>
<proteinExistence type="inferred from homology"/>
<dbReference type="NCBIfam" id="TIGR00756">
    <property type="entry name" value="PPR"/>
    <property type="match status" value="1"/>
</dbReference>
<comment type="similarity">
    <text evidence="2">Belongs to the mitochondrion-specific ribosomal protein mS39 family.</text>
</comment>
<dbReference type="InterPro" id="IPR055063">
    <property type="entry name" value="Rib_mS39_PPR"/>
</dbReference>
<keyword evidence="5" id="KW-0810">Translation regulation</keyword>
<evidence type="ECO:0000256" key="10">
    <source>
        <dbReference type="ARBA" id="ARBA00023274"/>
    </source>
</evidence>
<dbReference type="Pfam" id="PF13812">
    <property type="entry name" value="PPR_3"/>
    <property type="match status" value="1"/>
</dbReference>
<protein>
    <recommendedName>
        <fullName evidence="11">Small ribosomal subunit protein mS39</fullName>
    </recommendedName>
</protein>
<evidence type="ECO:0000256" key="6">
    <source>
        <dbReference type="ARBA" id="ARBA00022884"/>
    </source>
</evidence>
<dbReference type="Proteomes" id="UP000663854">
    <property type="component" value="Unassembled WGS sequence"/>
</dbReference>
<dbReference type="InterPro" id="IPR037387">
    <property type="entry name" value="PTCD3"/>
</dbReference>
<keyword evidence="3" id="KW-0699">rRNA-binding</keyword>
<dbReference type="GO" id="GO:0005840">
    <property type="term" value="C:ribosome"/>
    <property type="evidence" value="ECO:0007669"/>
    <property type="project" value="UniProtKB-KW"/>
</dbReference>
<evidence type="ECO:0000256" key="7">
    <source>
        <dbReference type="ARBA" id="ARBA00022946"/>
    </source>
</evidence>
<dbReference type="GO" id="GO:0006417">
    <property type="term" value="P:regulation of translation"/>
    <property type="evidence" value="ECO:0007669"/>
    <property type="project" value="UniProtKB-KW"/>
</dbReference>
<keyword evidence="9" id="KW-0496">Mitochondrion</keyword>
<evidence type="ECO:0000256" key="9">
    <source>
        <dbReference type="ARBA" id="ARBA00023128"/>
    </source>
</evidence>
<evidence type="ECO:0000256" key="3">
    <source>
        <dbReference type="ARBA" id="ARBA00022730"/>
    </source>
</evidence>
<keyword evidence="4" id="KW-0677">Repeat</keyword>
<dbReference type="EMBL" id="CAJNOL010004217">
    <property type="protein sequence ID" value="CAF1583517.1"/>
    <property type="molecule type" value="Genomic_DNA"/>
</dbReference>
<accession>A0A815EUT5</accession>
<dbReference type="GO" id="GO:0005739">
    <property type="term" value="C:mitochondrion"/>
    <property type="evidence" value="ECO:0007669"/>
    <property type="project" value="UniProtKB-SubCell"/>
</dbReference>
<evidence type="ECO:0000256" key="2">
    <source>
        <dbReference type="ARBA" id="ARBA00008551"/>
    </source>
</evidence>
<dbReference type="GO" id="GO:0032543">
    <property type="term" value="P:mitochondrial translation"/>
    <property type="evidence" value="ECO:0007669"/>
    <property type="project" value="InterPro"/>
</dbReference>
<organism evidence="12 14">
    <name type="scientific">Rotaria sordida</name>
    <dbReference type="NCBI Taxonomy" id="392033"/>
    <lineage>
        <taxon>Eukaryota</taxon>
        <taxon>Metazoa</taxon>
        <taxon>Spiralia</taxon>
        <taxon>Gnathifera</taxon>
        <taxon>Rotifera</taxon>
        <taxon>Eurotatoria</taxon>
        <taxon>Bdelloidea</taxon>
        <taxon>Philodinida</taxon>
        <taxon>Philodinidae</taxon>
        <taxon>Rotaria</taxon>
    </lineage>
</organism>
<evidence type="ECO:0000313" key="14">
    <source>
        <dbReference type="Proteomes" id="UP000663854"/>
    </source>
</evidence>